<dbReference type="STRING" id="1884381.SAMN05518846_107134"/>
<dbReference type="GeneID" id="301132367"/>
<reference evidence="3" key="1">
    <citation type="submission" date="2016-10" db="EMBL/GenBank/DDBJ databases">
        <authorList>
            <person name="Varghese N."/>
            <person name="Submissions S."/>
        </authorList>
    </citation>
    <scope>NUCLEOTIDE SEQUENCE [LARGE SCALE GENOMIC DNA]</scope>
    <source>
        <strain evidence="3">OK042</strain>
    </source>
</reference>
<dbReference type="Proteomes" id="UP000198915">
    <property type="component" value="Unassembled WGS sequence"/>
</dbReference>
<dbReference type="SUPFAM" id="SSF47406">
    <property type="entry name" value="SinR repressor dimerisation domain-like"/>
    <property type="match status" value="1"/>
</dbReference>
<dbReference type="GO" id="GO:0046983">
    <property type="term" value="F:protein dimerization activity"/>
    <property type="evidence" value="ECO:0007669"/>
    <property type="project" value="InterPro"/>
</dbReference>
<evidence type="ECO:0000259" key="1">
    <source>
        <dbReference type="PROSITE" id="PS51500"/>
    </source>
</evidence>
<dbReference type="EMBL" id="FORT01000007">
    <property type="protein sequence ID" value="SFJ97506.1"/>
    <property type="molecule type" value="Genomic_DNA"/>
</dbReference>
<organism evidence="2 3">
    <name type="scientific">Brevibacillus centrosporus</name>
    <dbReference type="NCBI Taxonomy" id="54910"/>
    <lineage>
        <taxon>Bacteria</taxon>
        <taxon>Bacillati</taxon>
        <taxon>Bacillota</taxon>
        <taxon>Bacilli</taxon>
        <taxon>Bacillales</taxon>
        <taxon>Paenibacillaceae</taxon>
        <taxon>Brevibacillus</taxon>
    </lineage>
</organism>
<evidence type="ECO:0000313" key="3">
    <source>
        <dbReference type="Proteomes" id="UP000198915"/>
    </source>
</evidence>
<dbReference type="RefSeq" id="WP_092268665.1">
    <property type="nucleotide sequence ID" value="NZ_BJOE01000021.1"/>
</dbReference>
<gene>
    <name evidence="2" type="ORF">SAMN05518846_107134</name>
</gene>
<feature type="domain" description="Sin" evidence="1">
    <location>
        <begin position="2"/>
        <end position="40"/>
    </location>
</feature>
<dbReference type="PROSITE" id="PS51500">
    <property type="entry name" value="SIN"/>
    <property type="match status" value="1"/>
</dbReference>
<name>A0A1I3VT95_9BACL</name>
<sequence>MYAQEIGTKERDREWEELILEAKNMGITLDEVREFLLMASRGTLRSM</sequence>
<dbReference type="Pfam" id="PF08671">
    <property type="entry name" value="SinI"/>
    <property type="match status" value="1"/>
</dbReference>
<keyword evidence="3" id="KW-1185">Reference proteome</keyword>
<dbReference type="AlphaFoldDB" id="A0A1I3VT95"/>
<proteinExistence type="predicted"/>
<evidence type="ECO:0000313" key="2">
    <source>
        <dbReference type="EMBL" id="SFJ97506.1"/>
    </source>
</evidence>
<protein>
    <submittedName>
        <fullName evidence="2">Anti-repressor SinI</fullName>
    </submittedName>
</protein>
<dbReference type="InterPro" id="IPR036281">
    <property type="entry name" value="SinR/SinI_dimer_dom_sf"/>
</dbReference>
<dbReference type="GO" id="GO:0006355">
    <property type="term" value="P:regulation of DNA-templated transcription"/>
    <property type="evidence" value="ECO:0007669"/>
    <property type="project" value="InterPro"/>
</dbReference>
<accession>A0A1I3VT95</accession>
<dbReference type="InterPro" id="IPR010981">
    <property type="entry name" value="SinR/SinI_dimer_dom"/>
</dbReference>